<name>A0A0A8YQX7_ARUDO</name>
<reference evidence="1" key="1">
    <citation type="submission" date="2014-09" db="EMBL/GenBank/DDBJ databases">
        <authorList>
            <person name="Magalhaes I.L.F."/>
            <person name="Oliveira U."/>
            <person name="Santos F.R."/>
            <person name="Vidigal T.H.D.A."/>
            <person name="Brescovit A.D."/>
            <person name="Santos A.J."/>
        </authorList>
    </citation>
    <scope>NUCLEOTIDE SEQUENCE</scope>
    <source>
        <tissue evidence="1">Shoot tissue taken approximately 20 cm above the soil surface</tissue>
    </source>
</reference>
<organism evidence="1">
    <name type="scientific">Arundo donax</name>
    <name type="common">Giant reed</name>
    <name type="synonym">Donax arundinaceus</name>
    <dbReference type="NCBI Taxonomy" id="35708"/>
    <lineage>
        <taxon>Eukaryota</taxon>
        <taxon>Viridiplantae</taxon>
        <taxon>Streptophyta</taxon>
        <taxon>Embryophyta</taxon>
        <taxon>Tracheophyta</taxon>
        <taxon>Spermatophyta</taxon>
        <taxon>Magnoliopsida</taxon>
        <taxon>Liliopsida</taxon>
        <taxon>Poales</taxon>
        <taxon>Poaceae</taxon>
        <taxon>PACMAD clade</taxon>
        <taxon>Arundinoideae</taxon>
        <taxon>Arundineae</taxon>
        <taxon>Arundo</taxon>
    </lineage>
</organism>
<sequence length="44" mass="4975">MQIDLTVCSWLHISAKLWNNIAAPFIVRRVLSLHPGTPVHRLGI</sequence>
<evidence type="ECO:0000313" key="1">
    <source>
        <dbReference type="EMBL" id="JAD29279.1"/>
    </source>
</evidence>
<dbReference type="EMBL" id="GBRH01268616">
    <property type="protein sequence ID" value="JAD29279.1"/>
    <property type="molecule type" value="Transcribed_RNA"/>
</dbReference>
<reference evidence="1" key="2">
    <citation type="journal article" date="2015" name="Data Brief">
        <title>Shoot transcriptome of the giant reed, Arundo donax.</title>
        <authorList>
            <person name="Barrero R.A."/>
            <person name="Guerrero F.D."/>
            <person name="Moolhuijzen P."/>
            <person name="Goolsby J.A."/>
            <person name="Tidwell J."/>
            <person name="Bellgard S.E."/>
            <person name="Bellgard M.I."/>
        </authorList>
    </citation>
    <scope>NUCLEOTIDE SEQUENCE</scope>
    <source>
        <tissue evidence="1">Shoot tissue taken approximately 20 cm above the soil surface</tissue>
    </source>
</reference>
<protein>
    <submittedName>
        <fullName evidence="1">Uncharacterized protein</fullName>
    </submittedName>
</protein>
<dbReference type="AlphaFoldDB" id="A0A0A8YQX7"/>
<accession>A0A0A8YQX7</accession>
<proteinExistence type="predicted"/>